<feature type="chain" id="PRO_5045601389" evidence="3">
    <location>
        <begin position="21"/>
        <end position="420"/>
    </location>
</feature>
<evidence type="ECO:0000256" key="2">
    <source>
        <dbReference type="ARBA" id="ARBA00022729"/>
    </source>
</evidence>
<reference evidence="5 6" key="1">
    <citation type="submission" date="2021-12" db="EMBL/GenBank/DDBJ databases">
        <title>Sinirhodobacter sp. WL0062 is a bacterium isolated from seawater.</title>
        <authorList>
            <person name="Wang L."/>
            <person name="He W."/>
            <person name="Zhang D.-F."/>
        </authorList>
    </citation>
    <scope>NUCLEOTIDE SEQUENCE [LARGE SCALE GENOMIC DNA]</scope>
    <source>
        <strain evidence="5 6">WL0062</strain>
    </source>
</reference>
<dbReference type="CDD" id="cd14657">
    <property type="entry name" value="Imelysin_IrpA-like"/>
    <property type="match status" value="1"/>
</dbReference>
<dbReference type="RefSeq" id="WP_233677349.1">
    <property type="nucleotide sequence ID" value="NZ_JAJUOS010000010.1"/>
</dbReference>
<gene>
    <name evidence="5" type="ORF">LZA78_12910</name>
</gene>
<organism evidence="5 6">
    <name type="scientific">Rhodobacter flavimaris</name>
    <dbReference type="NCBI Taxonomy" id="2907145"/>
    <lineage>
        <taxon>Bacteria</taxon>
        <taxon>Pseudomonadati</taxon>
        <taxon>Pseudomonadota</taxon>
        <taxon>Alphaproteobacteria</taxon>
        <taxon>Rhodobacterales</taxon>
        <taxon>Rhodobacter group</taxon>
        <taxon>Rhodobacter</taxon>
    </lineage>
</organism>
<protein>
    <submittedName>
        <fullName evidence="5">Peptidase</fullName>
    </submittedName>
</protein>
<keyword evidence="6" id="KW-1185">Reference proteome</keyword>
<name>A0ABS8YXH7_9RHOB</name>
<dbReference type="InterPro" id="IPR018976">
    <property type="entry name" value="Imelysin-like"/>
</dbReference>
<comment type="caution">
    <text evidence="5">The sequence shown here is derived from an EMBL/GenBank/DDBJ whole genome shotgun (WGS) entry which is preliminary data.</text>
</comment>
<dbReference type="EMBL" id="JAJUOS010000010">
    <property type="protein sequence ID" value="MCE5974383.1"/>
    <property type="molecule type" value="Genomic_DNA"/>
</dbReference>
<dbReference type="InterPro" id="IPR038352">
    <property type="entry name" value="Imelysin_sf"/>
</dbReference>
<evidence type="ECO:0000259" key="4">
    <source>
        <dbReference type="Pfam" id="PF09375"/>
    </source>
</evidence>
<keyword evidence="2 3" id="KW-0732">Signal</keyword>
<feature type="domain" description="Imelysin-like" evidence="4">
    <location>
        <begin position="36"/>
        <end position="392"/>
    </location>
</feature>
<evidence type="ECO:0000313" key="6">
    <source>
        <dbReference type="Proteomes" id="UP001521181"/>
    </source>
</evidence>
<evidence type="ECO:0000256" key="3">
    <source>
        <dbReference type="SAM" id="SignalP"/>
    </source>
</evidence>
<accession>A0ABS8YXH7</accession>
<dbReference type="Gene3D" id="1.20.1420.20">
    <property type="entry name" value="M75 peptidase, HXXE motif"/>
    <property type="match status" value="1"/>
</dbReference>
<evidence type="ECO:0000313" key="5">
    <source>
        <dbReference type="EMBL" id="MCE5974383.1"/>
    </source>
</evidence>
<evidence type="ECO:0000256" key="1">
    <source>
        <dbReference type="ARBA" id="ARBA00004196"/>
    </source>
</evidence>
<dbReference type="Proteomes" id="UP001521181">
    <property type="component" value="Unassembled WGS sequence"/>
</dbReference>
<sequence>MKKTLLALAASTALTGPAFAEAPSTEAVLDTYADLAQAGYADSLATAQALQGAVDALIAAPSEDTLQAARAAWIAARVPYQQTEAFRFGNAIVDDWEGRVNAWPLDEGLIDYVDMSSAAVNEENELALLNVVANPKITIGATEIDATEITPELLGGVLHEAEGIEANVATGYHAVEFLLWGQDLNGTEAGAGARPFTDYLAGEGCTGGNCDRRAAYLKAATDLLVADLAEMAANWEADGGARTALMADPAAGVSAILTGMGSLSYGELAGERIKLGLMLHDPEEEHDCFSDMTHLSHYYDGLGIRNVYLGSYTRVDGSVVSGPSLSDLVKAADPAVDEKLRADLDGSVAALGEMKAAAEGGMAFDQMLGMGNEAGAAIINKAVDALIAQTRSIERAVAALGTEATVEGSDSLDNPNAVFQ</sequence>
<comment type="subcellular location">
    <subcellularLocation>
        <location evidence="1">Cell envelope</location>
    </subcellularLocation>
</comment>
<proteinExistence type="predicted"/>
<dbReference type="Pfam" id="PF09375">
    <property type="entry name" value="Peptidase_M75"/>
    <property type="match status" value="1"/>
</dbReference>
<feature type="signal peptide" evidence="3">
    <location>
        <begin position="1"/>
        <end position="20"/>
    </location>
</feature>